<evidence type="ECO:0000313" key="1">
    <source>
        <dbReference type="EMBL" id="KAF9441484.1"/>
    </source>
</evidence>
<name>A0A9P5WYQ1_9AGAR</name>
<protein>
    <submittedName>
        <fullName evidence="1">Uncharacterized protein</fullName>
    </submittedName>
</protein>
<comment type="caution">
    <text evidence="1">The sequence shown here is derived from an EMBL/GenBank/DDBJ whole genome shotgun (WGS) entry which is preliminary data.</text>
</comment>
<dbReference type="EMBL" id="MU151892">
    <property type="protein sequence ID" value="KAF9441484.1"/>
    <property type="molecule type" value="Genomic_DNA"/>
</dbReference>
<organism evidence="1 2">
    <name type="scientific">Macrolepiota fuliginosa MF-IS2</name>
    <dbReference type="NCBI Taxonomy" id="1400762"/>
    <lineage>
        <taxon>Eukaryota</taxon>
        <taxon>Fungi</taxon>
        <taxon>Dikarya</taxon>
        <taxon>Basidiomycota</taxon>
        <taxon>Agaricomycotina</taxon>
        <taxon>Agaricomycetes</taxon>
        <taxon>Agaricomycetidae</taxon>
        <taxon>Agaricales</taxon>
        <taxon>Agaricineae</taxon>
        <taxon>Agaricaceae</taxon>
        <taxon>Macrolepiota</taxon>
    </lineage>
</organism>
<gene>
    <name evidence="1" type="ORF">P691DRAFT_766228</name>
</gene>
<sequence length="219" mass="25026">MGDNMLKGCSSRQTVIELQMQFQYKMREVLKETLMSGEPSLTSEIEDFKRHVEGITPALKWLLTAKDLLCTKEFIPTISMFSRCLSRQLNTIQEVFELWEFHIRTYKTEALSFIPNTSTMMCNVFQQGSTAQSLYASIKFMLTTQFNEGKGKQVEKKRKKEDGDRASRAKECHRLAMEDEVMKVLTQLQSAIEAIGHFTNELSMALLHHSNGLRGSAAI</sequence>
<reference evidence="1" key="1">
    <citation type="submission" date="2020-11" db="EMBL/GenBank/DDBJ databases">
        <authorList>
            <consortium name="DOE Joint Genome Institute"/>
            <person name="Ahrendt S."/>
            <person name="Riley R."/>
            <person name="Andreopoulos W."/>
            <person name="Labutti K."/>
            <person name="Pangilinan J."/>
            <person name="Ruiz-Duenas F.J."/>
            <person name="Barrasa J.M."/>
            <person name="Sanchez-Garcia M."/>
            <person name="Camarero S."/>
            <person name="Miyauchi S."/>
            <person name="Serrano A."/>
            <person name="Linde D."/>
            <person name="Babiker R."/>
            <person name="Drula E."/>
            <person name="Ayuso-Fernandez I."/>
            <person name="Pacheco R."/>
            <person name="Padilla G."/>
            <person name="Ferreira P."/>
            <person name="Barriuso J."/>
            <person name="Kellner H."/>
            <person name="Castanera R."/>
            <person name="Alfaro M."/>
            <person name="Ramirez L."/>
            <person name="Pisabarro A.G."/>
            <person name="Kuo A."/>
            <person name="Tritt A."/>
            <person name="Lipzen A."/>
            <person name="He G."/>
            <person name="Yan M."/>
            <person name="Ng V."/>
            <person name="Cullen D."/>
            <person name="Martin F."/>
            <person name="Rosso M.-N."/>
            <person name="Henrissat B."/>
            <person name="Hibbett D."/>
            <person name="Martinez A.T."/>
            <person name="Grigoriev I.V."/>
        </authorList>
    </citation>
    <scope>NUCLEOTIDE SEQUENCE</scope>
    <source>
        <strain evidence="1">MF-IS2</strain>
    </source>
</reference>
<dbReference type="AlphaFoldDB" id="A0A9P5WYQ1"/>
<keyword evidence="2" id="KW-1185">Reference proteome</keyword>
<evidence type="ECO:0000313" key="2">
    <source>
        <dbReference type="Proteomes" id="UP000807342"/>
    </source>
</evidence>
<dbReference type="Proteomes" id="UP000807342">
    <property type="component" value="Unassembled WGS sequence"/>
</dbReference>
<accession>A0A9P5WYQ1</accession>
<proteinExistence type="predicted"/>